<evidence type="ECO:0000313" key="2">
    <source>
        <dbReference type="EMBL" id="OXM45330.1"/>
    </source>
</evidence>
<feature type="transmembrane region" description="Helical" evidence="1">
    <location>
        <begin position="36"/>
        <end position="56"/>
    </location>
</feature>
<name>A0A229RF98_AMYAL</name>
<keyword evidence="1" id="KW-0472">Membrane</keyword>
<gene>
    <name evidence="2" type="ORF">CFP75_30700</name>
</gene>
<dbReference type="AlphaFoldDB" id="A0A229RF98"/>
<evidence type="ECO:0000313" key="3">
    <source>
        <dbReference type="Proteomes" id="UP000215563"/>
    </source>
</evidence>
<organism evidence="2 3">
    <name type="scientific">Amycolatopsis alba DSM 44262</name>
    <dbReference type="NCBI Taxonomy" id="1125972"/>
    <lineage>
        <taxon>Bacteria</taxon>
        <taxon>Bacillati</taxon>
        <taxon>Actinomycetota</taxon>
        <taxon>Actinomycetes</taxon>
        <taxon>Pseudonocardiales</taxon>
        <taxon>Pseudonocardiaceae</taxon>
        <taxon>Amycolatopsis</taxon>
    </lineage>
</organism>
<dbReference type="RefSeq" id="WP_020635513.1">
    <property type="nucleotide sequence ID" value="NZ_KB913032.1"/>
</dbReference>
<keyword evidence="1" id="KW-1133">Transmembrane helix</keyword>
<keyword evidence="3" id="KW-1185">Reference proteome</keyword>
<proteinExistence type="predicted"/>
<reference evidence="2 3" key="1">
    <citation type="submission" date="2017-07" db="EMBL/GenBank/DDBJ databases">
        <title>Amycolatopsis alba DSM 44262 Genome sequencing and assembly.</title>
        <authorList>
            <person name="Kaur N."/>
            <person name="Mayilraj S."/>
        </authorList>
    </citation>
    <scope>NUCLEOTIDE SEQUENCE [LARGE SCALE GENOMIC DNA]</scope>
    <source>
        <strain evidence="2 3">DSM 44262</strain>
    </source>
</reference>
<dbReference type="EMBL" id="NMQU01000104">
    <property type="protein sequence ID" value="OXM45330.1"/>
    <property type="molecule type" value="Genomic_DNA"/>
</dbReference>
<evidence type="ECO:0000256" key="1">
    <source>
        <dbReference type="SAM" id="Phobius"/>
    </source>
</evidence>
<protein>
    <submittedName>
        <fullName evidence="2">Uncharacterized protein</fullName>
    </submittedName>
</protein>
<accession>A0A229RF98</accession>
<keyword evidence="1" id="KW-0812">Transmembrane</keyword>
<sequence length="95" mass="10186">MGDGVLAVFMIGFTVEAGFAIDLPGFRPFDTVGVLLSVLVGVFVLLLAGWAAYHALGETDKATAAWHQMVDLLHAKGRIEEAGRIQRHLVEPGRA</sequence>
<dbReference type="Proteomes" id="UP000215563">
    <property type="component" value="Unassembled WGS sequence"/>
</dbReference>
<comment type="caution">
    <text evidence="2">The sequence shown here is derived from an EMBL/GenBank/DDBJ whole genome shotgun (WGS) entry which is preliminary data.</text>
</comment>